<dbReference type="OMA" id="ADMYHTS"/>
<dbReference type="OrthoDB" id="273354at2759"/>
<sequence>MGIGSSKPEVASPPVPSTSPVLSPEAVERMCTEAYTAGISDADVHHMAQREALMRQGAELVVVACLMSAWLAYLYGRASGIRFAEEVAAPRFDAQKQLLDRVSGDLVSTVEENKSLVSAQQEQLAIIARQRNELRRAALQRKAMLQSVQLLRRRNASVRKQLRGLTSSLHAIQRQMYAGMVGAGVIALVVVWRTCPQRQGSCQRVVTPPLEERESPK</sequence>
<dbReference type="EMBL" id="LJSK01000184">
    <property type="protein sequence ID" value="KPI85484.1"/>
    <property type="molecule type" value="Genomic_DNA"/>
</dbReference>
<dbReference type="AlphaFoldDB" id="A0A0N1IJU2"/>
<evidence type="ECO:0000256" key="1">
    <source>
        <dbReference type="SAM" id="MobiDB-lite"/>
    </source>
</evidence>
<proteinExistence type="predicted"/>
<feature type="region of interest" description="Disordered" evidence="1">
    <location>
        <begin position="1"/>
        <end position="24"/>
    </location>
</feature>
<comment type="caution">
    <text evidence="2">The sequence shown here is derived from an EMBL/GenBank/DDBJ whole genome shotgun (WGS) entry which is preliminary data.</text>
</comment>
<reference evidence="2 3" key="1">
    <citation type="journal article" date="2015" name="PLoS Pathog.">
        <title>Leptomonas seymouri: Adaptations to the Dixenous Life Cycle Analyzed by Genome Sequencing, Transcriptome Profiling and Co-infection with Leishmania donovani.</title>
        <authorList>
            <person name="Kraeva N."/>
            <person name="Butenko A."/>
            <person name="Hlavacova J."/>
            <person name="Kostygov A."/>
            <person name="Myskova J."/>
            <person name="Grybchuk D."/>
            <person name="Lestinova T."/>
            <person name="Votypka J."/>
            <person name="Volf P."/>
            <person name="Opperdoes F."/>
            <person name="Flegontov P."/>
            <person name="Lukes J."/>
            <person name="Yurchenko V."/>
        </authorList>
    </citation>
    <scope>NUCLEOTIDE SEQUENCE [LARGE SCALE GENOMIC DNA]</scope>
    <source>
        <strain evidence="2 3">ATCC 30220</strain>
    </source>
</reference>
<organism evidence="2 3">
    <name type="scientific">Leptomonas seymouri</name>
    <dbReference type="NCBI Taxonomy" id="5684"/>
    <lineage>
        <taxon>Eukaryota</taxon>
        <taxon>Discoba</taxon>
        <taxon>Euglenozoa</taxon>
        <taxon>Kinetoplastea</taxon>
        <taxon>Metakinetoplastina</taxon>
        <taxon>Trypanosomatida</taxon>
        <taxon>Trypanosomatidae</taxon>
        <taxon>Leishmaniinae</taxon>
        <taxon>Leptomonas</taxon>
    </lineage>
</organism>
<name>A0A0N1IJU2_LEPSE</name>
<evidence type="ECO:0000313" key="3">
    <source>
        <dbReference type="Proteomes" id="UP000038009"/>
    </source>
</evidence>
<accession>A0A0N1IJU2</accession>
<dbReference type="VEuPathDB" id="TriTrypDB:Lsey_0184_0050"/>
<gene>
    <name evidence="2" type="ORF">ABL78_5444</name>
</gene>
<evidence type="ECO:0000313" key="2">
    <source>
        <dbReference type="EMBL" id="KPI85484.1"/>
    </source>
</evidence>
<keyword evidence="3" id="KW-1185">Reference proteome</keyword>
<protein>
    <submittedName>
        <fullName evidence="2">Uncharacterized protein</fullName>
    </submittedName>
</protein>
<dbReference type="Proteomes" id="UP000038009">
    <property type="component" value="Unassembled WGS sequence"/>
</dbReference>